<comment type="caution">
    <text evidence="2">The sequence shown here is derived from an EMBL/GenBank/DDBJ whole genome shotgun (WGS) entry which is preliminary data.</text>
</comment>
<sequence>MANAWMPDTRRVRSRLAGGALQGGAPRAVWLTTDSDPALDSAQAVAHRLDTQGLATHLVWNPLTGEVAQLLPATAAAPWRLTFEGTDRSREGRVCVTVAVVAYTTLPFTDGPLTGITRILDWLDSWRVPRSWPPGPPSADPGAPAPKDGGRLWALGGHFGYSQVPGSTARGPGAIDPAVLLGPKPPTAHTPARYRTETARHPPIPHPVRGTSGARAYAVSGRA</sequence>
<dbReference type="Proteomes" id="UP000240542">
    <property type="component" value="Unassembled WGS sequence"/>
</dbReference>
<name>A0A2P8DHA9_9ACTN</name>
<proteinExistence type="predicted"/>
<accession>A0A2P8DHA9</accession>
<dbReference type="EMBL" id="PYGA01000011">
    <property type="protein sequence ID" value="PSK96612.1"/>
    <property type="molecule type" value="Genomic_DNA"/>
</dbReference>
<protein>
    <submittedName>
        <fullName evidence="2">Uncharacterized protein</fullName>
    </submittedName>
</protein>
<evidence type="ECO:0000256" key="1">
    <source>
        <dbReference type="SAM" id="MobiDB-lite"/>
    </source>
</evidence>
<keyword evidence="3" id="KW-1185">Reference proteome</keyword>
<evidence type="ECO:0000313" key="2">
    <source>
        <dbReference type="EMBL" id="PSK96612.1"/>
    </source>
</evidence>
<gene>
    <name evidence="2" type="ORF">CLV63_111208</name>
</gene>
<dbReference type="AlphaFoldDB" id="A0A2P8DHA9"/>
<feature type="region of interest" description="Disordered" evidence="1">
    <location>
        <begin position="182"/>
        <end position="215"/>
    </location>
</feature>
<organism evidence="2 3">
    <name type="scientific">Murinocardiopsis flavida</name>
    <dbReference type="NCBI Taxonomy" id="645275"/>
    <lineage>
        <taxon>Bacteria</taxon>
        <taxon>Bacillati</taxon>
        <taxon>Actinomycetota</taxon>
        <taxon>Actinomycetes</taxon>
        <taxon>Streptosporangiales</taxon>
        <taxon>Nocardiopsidaceae</taxon>
        <taxon>Murinocardiopsis</taxon>
    </lineage>
</organism>
<evidence type="ECO:0000313" key="3">
    <source>
        <dbReference type="Proteomes" id="UP000240542"/>
    </source>
</evidence>
<reference evidence="2 3" key="1">
    <citation type="submission" date="2018-03" db="EMBL/GenBank/DDBJ databases">
        <title>Genomic Encyclopedia of Archaeal and Bacterial Type Strains, Phase II (KMG-II): from individual species to whole genera.</title>
        <authorList>
            <person name="Goeker M."/>
        </authorList>
    </citation>
    <scope>NUCLEOTIDE SEQUENCE [LARGE SCALE GENOMIC DNA]</scope>
    <source>
        <strain evidence="2 3">DSM 45312</strain>
    </source>
</reference>